<dbReference type="PROSITE" id="PS51459">
    <property type="entry name" value="FIDO"/>
    <property type="match status" value="1"/>
</dbReference>
<dbReference type="EMBL" id="JBHSRI010000005">
    <property type="protein sequence ID" value="MFC6038961.1"/>
    <property type="molecule type" value="Genomic_DNA"/>
</dbReference>
<reference evidence="3" key="1">
    <citation type="journal article" date="2019" name="Int. J. Syst. Evol. Microbiol.">
        <title>The Global Catalogue of Microorganisms (GCM) 10K type strain sequencing project: providing services to taxonomists for standard genome sequencing and annotation.</title>
        <authorList>
            <consortium name="The Broad Institute Genomics Platform"/>
            <consortium name="The Broad Institute Genome Sequencing Center for Infectious Disease"/>
            <person name="Wu L."/>
            <person name="Ma J."/>
        </authorList>
    </citation>
    <scope>NUCLEOTIDE SEQUENCE [LARGE SCALE GENOMIC DNA]</scope>
    <source>
        <strain evidence="3">CCUG 54527</strain>
    </source>
</reference>
<gene>
    <name evidence="2" type="ORF">ACFPYN_05775</name>
</gene>
<proteinExistence type="predicted"/>
<protein>
    <submittedName>
        <fullName evidence="2">Fic family protein</fullName>
    </submittedName>
</protein>
<dbReference type="Pfam" id="PF02661">
    <property type="entry name" value="Fic"/>
    <property type="match status" value="1"/>
</dbReference>
<accession>A0ABW1L6V1</accession>
<dbReference type="RefSeq" id="WP_377733059.1">
    <property type="nucleotide sequence ID" value="NZ_JBHSRI010000005.1"/>
</dbReference>
<evidence type="ECO:0000259" key="1">
    <source>
        <dbReference type="PROSITE" id="PS51459"/>
    </source>
</evidence>
<feature type="domain" description="Fido" evidence="1">
    <location>
        <begin position="81"/>
        <end position="213"/>
    </location>
</feature>
<dbReference type="SUPFAM" id="SSF140931">
    <property type="entry name" value="Fic-like"/>
    <property type="match status" value="1"/>
</dbReference>
<dbReference type="Proteomes" id="UP001596170">
    <property type="component" value="Unassembled WGS sequence"/>
</dbReference>
<comment type="caution">
    <text evidence="2">The sequence shown here is derived from an EMBL/GenBank/DDBJ whole genome shotgun (WGS) entry which is preliminary data.</text>
</comment>
<evidence type="ECO:0000313" key="2">
    <source>
        <dbReference type="EMBL" id="MFC6038961.1"/>
    </source>
</evidence>
<dbReference type="InterPro" id="IPR003812">
    <property type="entry name" value="Fido"/>
</dbReference>
<dbReference type="Gene3D" id="1.10.3290.10">
    <property type="entry name" value="Fido-like domain"/>
    <property type="match status" value="1"/>
</dbReference>
<organism evidence="2 3">
    <name type="scientific">Paenisporosarcina macmurdoensis</name>
    <dbReference type="NCBI Taxonomy" id="212659"/>
    <lineage>
        <taxon>Bacteria</taxon>
        <taxon>Bacillati</taxon>
        <taxon>Bacillota</taxon>
        <taxon>Bacilli</taxon>
        <taxon>Bacillales</taxon>
        <taxon>Caryophanaceae</taxon>
        <taxon>Paenisporosarcina</taxon>
    </lineage>
</organism>
<sequence>MNSSNKYNLNEREAKFLLKKSIVGLIHSASRLENVNTTFPQTKTIVEGMSVSGISMDDVQVILNLKNAYQYVLKLSNDTTFNLSTACKINSFISYNESLEWGVLRTGNVGIHGVDYTPTIPIESEVVSAINEIMSSEGSLTYKALKYMYYAMRTQLFWDGNKRTAIVSTNAIMMLDGLGIVNISEQQLEYWNQLLSEFYETNNDETIIQWTYDNCVHGIDY</sequence>
<dbReference type="InterPro" id="IPR036597">
    <property type="entry name" value="Fido-like_dom_sf"/>
</dbReference>
<keyword evidence="3" id="KW-1185">Reference proteome</keyword>
<name>A0ABW1L6V1_9BACL</name>
<evidence type="ECO:0000313" key="3">
    <source>
        <dbReference type="Proteomes" id="UP001596170"/>
    </source>
</evidence>